<keyword evidence="1" id="KW-0472">Membrane</keyword>
<protein>
    <submittedName>
        <fullName evidence="2">Uncharacterized protein</fullName>
    </submittedName>
</protein>
<accession>A0ABY5L5Z4</accession>
<evidence type="ECO:0000313" key="2">
    <source>
        <dbReference type="EMBL" id="UUL81401.1"/>
    </source>
</evidence>
<evidence type="ECO:0000313" key="3">
    <source>
        <dbReference type="Proteomes" id="UP001058533"/>
    </source>
</evidence>
<organism evidence="2 3">
    <name type="scientific">Sphingomonas qomolangmaensis</name>
    <dbReference type="NCBI Taxonomy" id="2918765"/>
    <lineage>
        <taxon>Bacteria</taxon>
        <taxon>Pseudomonadati</taxon>
        <taxon>Pseudomonadota</taxon>
        <taxon>Alphaproteobacteria</taxon>
        <taxon>Sphingomonadales</taxon>
        <taxon>Sphingomonadaceae</taxon>
        <taxon>Sphingomonas</taxon>
    </lineage>
</organism>
<keyword evidence="3" id="KW-1185">Reference proteome</keyword>
<keyword evidence="1" id="KW-1133">Transmembrane helix</keyword>
<evidence type="ECO:0000256" key="1">
    <source>
        <dbReference type="SAM" id="Phobius"/>
    </source>
</evidence>
<dbReference type="RefSeq" id="WP_256505069.1">
    <property type="nucleotide sequence ID" value="NZ_CP101740.1"/>
</dbReference>
<name>A0ABY5L5Z4_9SPHN</name>
<keyword evidence="1" id="KW-0812">Transmembrane</keyword>
<feature type="transmembrane region" description="Helical" evidence="1">
    <location>
        <begin position="20"/>
        <end position="42"/>
    </location>
</feature>
<sequence>MKQRLTRQRMDMVGPFHPYLVFAGIILFDVLLIGALAMAVVVTGDKVEDVVAPGGPEWVTL</sequence>
<gene>
    <name evidence="2" type="ORF">NMP03_09225</name>
</gene>
<dbReference type="EMBL" id="CP101740">
    <property type="protein sequence ID" value="UUL81401.1"/>
    <property type="molecule type" value="Genomic_DNA"/>
</dbReference>
<proteinExistence type="predicted"/>
<reference evidence="2" key="1">
    <citation type="submission" date="2022-07" db="EMBL/GenBank/DDBJ databases">
        <title>Sphingomonas sp. nov., a novel bacterium isolated from the north slope of the Mount Everest.</title>
        <authorList>
            <person name="Cui X."/>
            <person name="Liu Y."/>
        </authorList>
    </citation>
    <scope>NUCLEOTIDE SEQUENCE</scope>
    <source>
        <strain evidence="2">S5-59</strain>
    </source>
</reference>
<dbReference type="Proteomes" id="UP001058533">
    <property type="component" value="Chromosome"/>
</dbReference>